<evidence type="ECO:0000259" key="2">
    <source>
        <dbReference type="Pfam" id="PF01936"/>
    </source>
</evidence>
<keyword evidence="4" id="KW-1185">Reference proteome</keyword>
<dbReference type="InterPro" id="IPR024768">
    <property type="entry name" value="Marf1"/>
</dbReference>
<feature type="region of interest" description="Disordered" evidence="1">
    <location>
        <begin position="215"/>
        <end position="259"/>
    </location>
</feature>
<accession>A0ABP1DBY3</accession>
<dbReference type="EMBL" id="OZ037946">
    <property type="protein sequence ID" value="CAL1704082.1"/>
    <property type="molecule type" value="Genomic_DNA"/>
</dbReference>
<evidence type="ECO:0000313" key="4">
    <source>
        <dbReference type="Proteomes" id="UP001497453"/>
    </source>
</evidence>
<feature type="domain" description="NYN" evidence="2">
    <location>
        <begin position="52"/>
        <end position="192"/>
    </location>
</feature>
<dbReference type="PANTHER" id="PTHR14379">
    <property type="entry name" value="LIMKAIN B LKAP"/>
    <property type="match status" value="1"/>
</dbReference>
<dbReference type="InterPro" id="IPR021139">
    <property type="entry name" value="NYN"/>
</dbReference>
<protein>
    <recommendedName>
        <fullName evidence="2">NYN domain-containing protein</fullName>
    </recommendedName>
</protein>
<evidence type="ECO:0000256" key="1">
    <source>
        <dbReference type="SAM" id="MobiDB-lite"/>
    </source>
</evidence>
<feature type="compositionally biased region" description="Polar residues" evidence="1">
    <location>
        <begin position="241"/>
        <end position="258"/>
    </location>
</feature>
<evidence type="ECO:0000313" key="3">
    <source>
        <dbReference type="EMBL" id="CAL1704082.1"/>
    </source>
</evidence>
<dbReference type="CDD" id="cd10910">
    <property type="entry name" value="PIN_limkain_b1_N_like"/>
    <property type="match status" value="1"/>
</dbReference>
<sequence>MRASGVCWFKLAKPYLGHALYPALTSPASLGSALHPASQANGSPSVPPRDPVAIFWDWENCQTAANNSYRAAQRLRDIGQKYGPVTVFKSYVQAGQPSYFCSGKVRLALHTSGVHVLDCQLVKGRNLVDQTIIEDMLSYAVDNPAPATVILVSGDGHFGRALALLNQRRYRVVLVHPSKISNRASIAQATNTYSWDDVVWQKTSPEETVVDLEQPTANAVPPSRARKREEEITSLDPVKSLSVSDSVPADTNDQSPDDQATAELDHVAAIRDAPGWRSRDRATQQWVSCLPASEFIPMINFLRLAYDSTGQIWHSVYSLGILLGKQEPKLRPFLRKRRLKRYILRAKELGIVTNDREWSHPVVGPPINIRLQAEYLPVGVELSMVNHESNLDSKLDTSGEPDDWDGREGEELLHSDFAA</sequence>
<reference evidence="4" key="1">
    <citation type="submission" date="2024-04" db="EMBL/GenBank/DDBJ databases">
        <authorList>
            <person name="Shaw F."/>
            <person name="Minotto A."/>
        </authorList>
    </citation>
    <scope>NUCLEOTIDE SEQUENCE [LARGE SCALE GENOMIC DNA]</scope>
</reference>
<organism evidence="3 4">
    <name type="scientific">Somion occarium</name>
    <dbReference type="NCBI Taxonomy" id="3059160"/>
    <lineage>
        <taxon>Eukaryota</taxon>
        <taxon>Fungi</taxon>
        <taxon>Dikarya</taxon>
        <taxon>Basidiomycota</taxon>
        <taxon>Agaricomycotina</taxon>
        <taxon>Agaricomycetes</taxon>
        <taxon>Polyporales</taxon>
        <taxon>Cerrenaceae</taxon>
        <taxon>Somion</taxon>
    </lineage>
</organism>
<name>A0ABP1DBY3_9APHY</name>
<dbReference type="Gene3D" id="3.40.50.1010">
    <property type="entry name" value="5'-nuclease"/>
    <property type="match status" value="1"/>
</dbReference>
<dbReference type="PANTHER" id="PTHR14379:SF3">
    <property type="entry name" value="MEIOSIS REGULATOR AND MRNA STABILITY FACTOR 1"/>
    <property type="match status" value="1"/>
</dbReference>
<proteinExistence type="predicted"/>
<gene>
    <name evidence="3" type="ORF">GFSPODELE1_LOCUS4839</name>
</gene>
<dbReference type="Pfam" id="PF01936">
    <property type="entry name" value="NYN"/>
    <property type="match status" value="1"/>
</dbReference>
<dbReference type="Proteomes" id="UP001497453">
    <property type="component" value="Chromosome 3"/>
</dbReference>